<dbReference type="InterPro" id="IPR020846">
    <property type="entry name" value="MFS_dom"/>
</dbReference>
<dbReference type="AlphaFoldDB" id="A0A0B5DRA8"/>
<feature type="transmembrane region" description="Helical" evidence="5">
    <location>
        <begin position="98"/>
        <end position="117"/>
    </location>
</feature>
<feature type="transmembrane region" description="Helical" evidence="5">
    <location>
        <begin position="273"/>
        <end position="290"/>
    </location>
</feature>
<feature type="transmembrane region" description="Helical" evidence="5">
    <location>
        <begin position="240"/>
        <end position="261"/>
    </location>
</feature>
<name>A0A0B5DRA8_9RHOB</name>
<dbReference type="RefSeq" id="WP_052453082.1">
    <property type="nucleotide sequence ID" value="NZ_CP004393.1"/>
</dbReference>
<evidence type="ECO:0000256" key="3">
    <source>
        <dbReference type="ARBA" id="ARBA00022989"/>
    </source>
</evidence>
<evidence type="ECO:0000313" key="8">
    <source>
        <dbReference type="Proteomes" id="UP000031521"/>
    </source>
</evidence>
<feature type="transmembrane region" description="Helical" evidence="5">
    <location>
        <begin position="202"/>
        <end position="220"/>
    </location>
</feature>
<dbReference type="InterPro" id="IPR036259">
    <property type="entry name" value="MFS_trans_sf"/>
</dbReference>
<keyword evidence="4 5" id="KW-0472">Membrane</keyword>
<keyword evidence="2 5" id="KW-0812">Transmembrane</keyword>
<proteinExistence type="predicted"/>
<organism evidence="7 8">
    <name type="scientific">Celeribacter indicus</name>
    <dbReference type="NCBI Taxonomy" id="1208324"/>
    <lineage>
        <taxon>Bacteria</taxon>
        <taxon>Pseudomonadati</taxon>
        <taxon>Pseudomonadota</taxon>
        <taxon>Alphaproteobacteria</taxon>
        <taxon>Rhodobacterales</taxon>
        <taxon>Roseobacteraceae</taxon>
        <taxon>Celeribacter</taxon>
    </lineage>
</organism>
<feature type="transmembrane region" description="Helical" evidence="5">
    <location>
        <begin position="331"/>
        <end position="353"/>
    </location>
</feature>
<feature type="transmembrane region" description="Helical" evidence="5">
    <location>
        <begin position="46"/>
        <end position="65"/>
    </location>
</feature>
<evidence type="ECO:0000256" key="1">
    <source>
        <dbReference type="ARBA" id="ARBA00004141"/>
    </source>
</evidence>
<feature type="transmembrane region" description="Helical" evidence="5">
    <location>
        <begin position="359"/>
        <end position="380"/>
    </location>
</feature>
<evidence type="ECO:0000256" key="5">
    <source>
        <dbReference type="SAM" id="Phobius"/>
    </source>
</evidence>
<dbReference type="PANTHER" id="PTHR23514">
    <property type="entry name" value="BYPASS OF STOP CODON PROTEIN 6"/>
    <property type="match status" value="1"/>
</dbReference>
<dbReference type="EMBL" id="CP004393">
    <property type="protein sequence ID" value="AJE46058.1"/>
    <property type="molecule type" value="Genomic_DNA"/>
</dbReference>
<feature type="transmembrane region" description="Helical" evidence="5">
    <location>
        <begin position="72"/>
        <end position="92"/>
    </location>
</feature>
<dbReference type="Gene3D" id="1.20.1250.20">
    <property type="entry name" value="MFS general substrate transporter like domains"/>
    <property type="match status" value="2"/>
</dbReference>
<dbReference type="PROSITE" id="PS50850">
    <property type="entry name" value="MFS"/>
    <property type="match status" value="1"/>
</dbReference>
<dbReference type="PANTHER" id="PTHR23514:SF13">
    <property type="entry name" value="INNER MEMBRANE PROTEIN YBJJ"/>
    <property type="match status" value="1"/>
</dbReference>
<sequence length="388" mass="40009">MKRALPETLALSRASFAALGTMGAIWGAFAAMVPELKAQAGASDAQFGTALLGSAAGGMVAMLLAPRLLARLGRATLPVLGLAALLASQLPLLATRPAALFPVLACMGLALASLDVCTNLRLAHLEARHGRHLMNMNHAAYSLCLGLAALAVAALRRAGWGVADLLPVLGAVLLPVVLLTIEPRAAFAEEAGSDAGTPPASLPWAAILPVALMLFVAFLSENAIESWSALFLERELGAMAGAGGFGPSTLGFTMAAFRLAGHLSTRRFGEARTLFWSGVSGMCGALVLALSPTEPVALAGICLTAVGMAVVVPTATSLLGKRVHRRQRDLAISRAWLIGFTGFFVGPTAIGLISELHGLRVAFLAVAGLIFLILPAVRLFGRVTSSGR</sequence>
<dbReference type="HOGENOM" id="CLU_035309_0_1_5"/>
<gene>
    <name evidence="7" type="ORF">P73_1343</name>
</gene>
<dbReference type="GO" id="GO:0022857">
    <property type="term" value="F:transmembrane transporter activity"/>
    <property type="evidence" value="ECO:0007669"/>
    <property type="project" value="InterPro"/>
</dbReference>
<dbReference type="InterPro" id="IPR051788">
    <property type="entry name" value="MFS_Transporter"/>
</dbReference>
<keyword evidence="3 5" id="KW-1133">Transmembrane helix</keyword>
<dbReference type="OrthoDB" id="5526080at2"/>
<evidence type="ECO:0000256" key="2">
    <source>
        <dbReference type="ARBA" id="ARBA00022692"/>
    </source>
</evidence>
<dbReference type="GO" id="GO:0016020">
    <property type="term" value="C:membrane"/>
    <property type="evidence" value="ECO:0007669"/>
    <property type="project" value="UniProtKB-SubCell"/>
</dbReference>
<evidence type="ECO:0000259" key="6">
    <source>
        <dbReference type="PROSITE" id="PS50850"/>
    </source>
</evidence>
<feature type="transmembrane region" description="Helical" evidence="5">
    <location>
        <begin position="161"/>
        <end position="181"/>
    </location>
</feature>
<protein>
    <submittedName>
        <fullName evidence="7">Major facilitator superfamily protein</fullName>
    </submittedName>
</protein>
<reference evidence="7 8" key="1">
    <citation type="journal article" date="2014" name="Int. J. Syst. Evol. Microbiol.">
        <title>Celeribacter indicus sp. nov., a polycyclic aromatic hydrocarbon-degrading bacterium from deep-sea sediment and reclassification of Huaishuia halophila as Celeribacter halophilus comb. nov.</title>
        <authorList>
            <person name="Lai Q."/>
            <person name="Cao J."/>
            <person name="Yuan J."/>
            <person name="Li F."/>
            <person name="Shao Z."/>
        </authorList>
    </citation>
    <scope>NUCLEOTIDE SEQUENCE [LARGE SCALE GENOMIC DNA]</scope>
    <source>
        <strain evidence="7">P73</strain>
    </source>
</reference>
<evidence type="ECO:0000313" key="7">
    <source>
        <dbReference type="EMBL" id="AJE46058.1"/>
    </source>
</evidence>
<feature type="transmembrane region" description="Helical" evidence="5">
    <location>
        <begin position="296"/>
        <end position="319"/>
    </location>
</feature>
<evidence type="ECO:0000256" key="4">
    <source>
        <dbReference type="ARBA" id="ARBA00023136"/>
    </source>
</evidence>
<dbReference type="Pfam" id="PF07690">
    <property type="entry name" value="MFS_1"/>
    <property type="match status" value="1"/>
</dbReference>
<dbReference type="Proteomes" id="UP000031521">
    <property type="component" value="Chromosome"/>
</dbReference>
<feature type="transmembrane region" description="Helical" evidence="5">
    <location>
        <begin position="138"/>
        <end position="155"/>
    </location>
</feature>
<comment type="subcellular location">
    <subcellularLocation>
        <location evidence="1">Membrane</location>
        <topology evidence="1">Multi-pass membrane protein</topology>
    </subcellularLocation>
</comment>
<accession>A0A0B5DRA8</accession>
<feature type="domain" description="Major facilitator superfamily (MFS) profile" evidence="6">
    <location>
        <begin position="206"/>
        <end position="388"/>
    </location>
</feature>
<dbReference type="SUPFAM" id="SSF103473">
    <property type="entry name" value="MFS general substrate transporter"/>
    <property type="match status" value="1"/>
</dbReference>
<dbReference type="InterPro" id="IPR011701">
    <property type="entry name" value="MFS"/>
</dbReference>
<keyword evidence="8" id="KW-1185">Reference proteome</keyword>
<dbReference type="KEGG" id="cid:P73_1343"/>